<evidence type="ECO:0000256" key="1">
    <source>
        <dbReference type="ARBA" id="ARBA00023125"/>
    </source>
</evidence>
<evidence type="ECO:0000256" key="2">
    <source>
        <dbReference type="SAM" id="Phobius"/>
    </source>
</evidence>
<keyword evidence="5" id="KW-1185">Reference proteome</keyword>
<dbReference type="PANTHER" id="PTHR46558:SF11">
    <property type="entry name" value="HTH-TYPE TRANSCRIPTIONAL REGULATOR XRE"/>
    <property type="match status" value="1"/>
</dbReference>
<name>A0A9Q9E1Z6_9LACO</name>
<dbReference type="PROSITE" id="PS50943">
    <property type="entry name" value="HTH_CROC1"/>
    <property type="match status" value="1"/>
</dbReference>
<dbReference type="Proteomes" id="UP001055911">
    <property type="component" value="Chromosome"/>
</dbReference>
<accession>A0A9Q9E1Z6</accession>
<gene>
    <name evidence="4" type="ORF">M3M40_00115</name>
</gene>
<keyword evidence="2" id="KW-1133">Transmembrane helix</keyword>
<dbReference type="RefSeq" id="WP_252766790.1">
    <property type="nucleotide sequence ID" value="NZ_CP097119.1"/>
</dbReference>
<feature type="domain" description="HTH cro/C1-type" evidence="3">
    <location>
        <begin position="7"/>
        <end position="61"/>
    </location>
</feature>
<proteinExistence type="predicted"/>
<keyword evidence="2" id="KW-0812">Transmembrane</keyword>
<feature type="transmembrane region" description="Helical" evidence="2">
    <location>
        <begin position="146"/>
        <end position="168"/>
    </location>
</feature>
<dbReference type="Pfam" id="PF13560">
    <property type="entry name" value="HTH_31"/>
    <property type="match status" value="1"/>
</dbReference>
<dbReference type="CDD" id="cd00093">
    <property type="entry name" value="HTH_XRE"/>
    <property type="match status" value="1"/>
</dbReference>
<feature type="transmembrane region" description="Helical" evidence="2">
    <location>
        <begin position="188"/>
        <end position="207"/>
    </location>
</feature>
<reference evidence="4" key="1">
    <citation type="submission" date="2022-05" db="EMBL/GenBank/DDBJ databases">
        <authorList>
            <person name="Oliphant S.A."/>
            <person name="Watson-Haigh N.S."/>
            <person name="Sumby K.M."/>
            <person name="Gardner J.M."/>
            <person name="Jiranek V."/>
        </authorList>
    </citation>
    <scope>NUCLEOTIDE SEQUENCE</scope>
    <source>
        <strain evidence="4">KI4_B1</strain>
    </source>
</reference>
<dbReference type="InterPro" id="IPR010982">
    <property type="entry name" value="Lambda_DNA-bd_dom_sf"/>
</dbReference>
<evidence type="ECO:0000313" key="5">
    <source>
        <dbReference type="Proteomes" id="UP001055911"/>
    </source>
</evidence>
<feature type="transmembrane region" description="Helical" evidence="2">
    <location>
        <begin position="118"/>
        <end position="134"/>
    </location>
</feature>
<protein>
    <submittedName>
        <fullName evidence="4">Helix-turn-helix domain-containing protein</fullName>
    </submittedName>
</protein>
<dbReference type="SMART" id="SM00530">
    <property type="entry name" value="HTH_XRE"/>
    <property type="match status" value="1"/>
</dbReference>
<evidence type="ECO:0000313" key="4">
    <source>
        <dbReference type="EMBL" id="USS89255.1"/>
    </source>
</evidence>
<dbReference type="Gene3D" id="1.10.260.40">
    <property type="entry name" value="lambda repressor-like DNA-binding domains"/>
    <property type="match status" value="1"/>
</dbReference>
<feature type="transmembrane region" description="Helical" evidence="2">
    <location>
        <begin position="92"/>
        <end position="112"/>
    </location>
</feature>
<dbReference type="GO" id="GO:0003677">
    <property type="term" value="F:DNA binding"/>
    <property type="evidence" value="ECO:0007669"/>
    <property type="project" value="UniProtKB-KW"/>
</dbReference>
<dbReference type="SUPFAM" id="SSF47413">
    <property type="entry name" value="lambda repressor-like DNA-binding domains"/>
    <property type="match status" value="1"/>
</dbReference>
<keyword evidence="1" id="KW-0238">DNA-binding</keyword>
<keyword evidence="2" id="KW-0472">Membrane</keyword>
<dbReference type="InterPro" id="IPR001387">
    <property type="entry name" value="Cro/C1-type_HTH"/>
</dbReference>
<organism evidence="4 5">
    <name type="scientific">Fructilactobacillus cliffordii</name>
    <dbReference type="NCBI Taxonomy" id="2940299"/>
    <lineage>
        <taxon>Bacteria</taxon>
        <taxon>Bacillati</taxon>
        <taxon>Bacillota</taxon>
        <taxon>Bacilli</taxon>
        <taxon>Lactobacillales</taxon>
        <taxon>Lactobacillaceae</taxon>
        <taxon>Fructilactobacillus</taxon>
    </lineage>
</organism>
<sequence length="218" mass="24996">MELADRLKTIRQDRQLTQAEVAQQLNVSRKTVSSWENGRSTASLDDLRSLATLYHVSVAEFLDEQPQEQNHSASPYRNRLIRYKRWGYFSKYAYYCNVLLTALALVLLVLPFTVTKLLIVPPLVLTLVIIILCEQRWQTITTNRPFLWKLVLVTPILLLILFATGYLLNGYVYHSLAFMHQTANWLGLLLLAITTTAGVLMTIIFPLKRLTVKRSTSV</sequence>
<evidence type="ECO:0000259" key="3">
    <source>
        <dbReference type="PROSITE" id="PS50943"/>
    </source>
</evidence>
<dbReference type="AlphaFoldDB" id="A0A9Q9E1Z6"/>
<dbReference type="EMBL" id="CP097119">
    <property type="protein sequence ID" value="USS89255.1"/>
    <property type="molecule type" value="Genomic_DNA"/>
</dbReference>
<dbReference type="PANTHER" id="PTHR46558">
    <property type="entry name" value="TRACRIPTIONAL REGULATORY PROTEIN-RELATED-RELATED"/>
    <property type="match status" value="1"/>
</dbReference>